<evidence type="ECO:0000313" key="4">
    <source>
        <dbReference type="Proteomes" id="UP001327225"/>
    </source>
</evidence>
<dbReference type="RefSeq" id="WP_322457433.1">
    <property type="nucleotide sequence ID" value="NZ_CP141059.1"/>
</dbReference>
<keyword evidence="2" id="KW-1133">Transmembrane helix</keyword>
<reference evidence="4" key="1">
    <citation type="submission" date="2023-12" db="EMBL/GenBank/DDBJ databases">
        <title>Novel species in genus Nocardioides.</title>
        <authorList>
            <person name="Zhou H."/>
        </authorList>
    </citation>
    <scope>NUCLEOTIDE SEQUENCE [LARGE SCALE GENOMIC DNA]</scope>
    <source>
        <strain evidence="4">HM61</strain>
    </source>
</reference>
<name>A0ABZ0ZRX8_9ACTN</name>
<evidence type="ECO:0000256" key="1">
    <source>
        <dbReference type="SAM" id="Coils"/>
    </source>
</evidence>
<evidence type="ECO:0000256" key="2">
    <source>
        <dbReference type="SAM" id="Phobius"/>
    </source>
</evidence>
<keyword evidence="2" id="KW-0812">Transmembrane</keyword>
<proteinExistence type="predicted"/>
<evidence type="ECO:0008006" key="5">
    <source>
        <dbReference type="Google" id="ProtNLM"/>
    </source>
</evidence>
<keyword evidence="2" id="KW-0472">Membrane</keyword>
<feature type="transmembrane region" description="Helical" evidence="2">
    <location>
        <begin position="46"/>
        <end position="68"/>
    </location>
</feature>
<organism evidence="3 4">
    <name type="scientific">Nocardioides bizhenqiangii</name>
    <dbReference type="NCBI Taxonomy" id="3095076"/>
    <lineage>
        <taxon>Bacteria</taxon>
        <taxon>Bacillati</taxon>
        <taxon>Actinomycetota</taxon>
        <taxon>Actinomycetes</taxon>
        <taxon>Propionibacteriales</taxon>
        <taxon>Nocardioidaceae</taxon>
        <taxon>Nocardioides</taxon>
    </lineage>
</organism>
<feature type="coiled-coil region" evidence="1">
    <location>
        <begin position="74"/>
        <end position="101"/>
    </location>
</feature>
<protein>
    <recommendedName>
        <fullName evidence="5">Lipopolysaccharide assembly protein A domain-containing protein</fullName>
    </recommendedName>
</protein>
<keyword evidence="1" id="KW-0175">Coiled coil</keyword>
<dbReference type="EMBL" id="CP141059">
    <property type="protein sequence ID" value="WQQ26835.1"/>
    <property type="molecule type" value="Genomic_DNA"/>
</dbReference>
<gene>
    <name evidence="3" type="ORF">SHK19_01050</name>
</gene>
<keyword evidence="4" id="KW-1185">Reference proteome</keyword>
<dbReference type="Proteomes" id="UP001327225">
    <property type="component" value="Chromosome"/>
</dbReference>
<accession>A0ABZ0ZRX8</accession>
<evidence type="ECO:0000313" key="3">
    <source>
        <dbReference type="EMBL" id="WQQ26835.1"/>
    </source>
</evidence>
<sequence length="107" mass="11671">MVIFGLVLVALGALLVLLGLFASDVKVVDGEATLEIWNVDLSIEGVFLAGVLAAALILVGLWAIKLGAKMGWKHRKEQKRLNELSEKLDKVELEKRRQDDEEGSATS</sequence>